<dbReference type="NCBIfam" id="NF035944">
    <property type="entry name" value="PEPxxWA-CTERM"/>
    <property type="match status" value="1"/>
</dbReference>
<evidence type="ECO:0000256" key="1">
    <source>
        <dbReference type="SAM" id="SignalP"/>
    </source>
</evidence>
<accession>A0A7X0JHC0</accession>
<dbReference type="InterPro" id="IPR013424">
    <property type="entry name" value="Ice-binding_C"/>
</dbReference>
<name>A0A7X0JHC0_9SPHN</name>
<gene>
    <name evidence="3" type="ORF">F4693_003643</name>
</gene>
<evidence type="ECO:0000313" key="4">
    <source>
        <dbReference type="Proteomes" id="UP000522313"/>
    </source>
</evidence>
<dbReference type="EMBL" id="JACHBT010000029">
    <property type="protein sequence ID" value="MBB6506636.1"/>
    <property type="molecule type" value="Genomic_DNA"/>
</dbReference>
<feature type="signal peptide" evidence="1">
    <location>
        <begin position="1"/>
        <end position="22"/>
    </location>
</feature>
<dbReference type="Pfam" id="PF07589">
    <property type="entry name" value="PEP-CTERM"/>
    <property type="match status" value="1"/>
</dbReference>
<reference evidence="3 4" key="2">
    <citation type="submission" date="2020-08" db="EMBL/GenBank/DDBJ databases">
        <authorList>
            <person name="Partida-Martinez L."/>
            <person name="Huntemann M."/>
            <person name="Clum A."/>
            <person name="Wang J."/>
            <person name="Palaniappan K."/>
            <person name="Ritter S."/>
            <person name="Chen I.-M."/>
            <person name="Stamatis D."/>
            <person name="Reddy T."/>
            <person name="O'Malley R."/>
            <person name="Daum C."/>
            <person name="Shapiro N."/>
            <person name="Ivanova N."/>
            <person name="Kyrpides N."/>
            <person name="Woyke T."/>
        </authorList>
    </citation>
    <scope>NUCLEOTIDE SEQUENCE [LARGE SCALE GENOMIC DNA]</scope>
    <source>
        <strain evidence="3 4">AS3.13</strain>
    </source>
</reference>
<evidence type="ECO:0000259" key="2">
    <source>
        <dbReference type="Pfam" id="PF07589"/>
    </source>
</evidence>
<feature type="chain" id="PRO_5031465076" description="Ice-binding protein C-terminal domain-containing protein" evidence="1">
    <location>
        <begin position="23"/>
        <end position="180"/>
    </location>
</feature>
<evidence type="ECO:0000313" key="3">
    <source>
        <dbReference type="EMBL" id="MBB6506636.1"/>
    </source>
</evidence>
<organism evidence="3 4">
    <name type="scientific">Sphingomonas endophytica</name>
    <dbReference type="NCBI Taxonomy" id="869719"/>
    <lineage>
        <taxon>Bacteria</taxon>
        <taxon>Pseudomonadati</taxon>
        <taxon>Pseudomonadota</taxon>
        <taxon>Alphaproteobacteria</taxon>
        <taxon>Sphingomonadales</taxon>
        <taxon>Sphingomonadaceae</taxon>
        <taxon>Sphingomonas</taxon>
    </lineage>
</organism>
<reference evidence="3 4" key="1">
    <citation type="submission" date="2020-08" db="EMBL/GenBank/DDBJ databases">
        <title>The Agave Microbiome: Exploring the role of microbial communities in plant adaptations to desert environments.</title>
        <authorList>
            <person name="Partida-Martinez L.P."/>
        </authorList>
    </citation>
    <scope>NUCLEOTIDE SEQUENCE [LARGE SCALE GENOMIC DNA]</scope>
    <source>
        <strain evidence="3 4">AS3.13</strain>
    </source>
</reference>
<feature type="domain" description="Ice-binding protein C-terminal" evidence="2">
    <location>
        <begin position="146"/>
        <end position="169"/>
    </location>
</feature>
<proteinExistence type="predicted"/>
<dbReference type="RefSeq" id="WP_260396736.1">
    <property type="nucleotide sequence ID" value="NZ_JACHBT010000029.1"/>
</dbReference>
<sequence>MNRLVLSAAAVAGTMIASSASAAVLMTCSTNDIKPTAQACVGFKAGNLLNNANLDAQTDALDLLGLTWTGATVEKISGLSGAKTVNFTTQLKGISYIGVHYGNGQGGPGNGTAFYRIDAGAGLSSITLNYSASSNLVVFATNTGAPVPEPATWAMMVLGFGLAGYAVRRAGRATKVVRTA</sequence>
<dbReference type="Proteomes" id="UP000522313">
    <property type="component" value="Unassembled WGS sequence"/>
</dbReference>
<dbReference type="NCBIfam" id="TIGR02595">
    <property type="entry name" value="PEP_CTERM"/>
    <property type="match status" value="1"/>
</dbReference>
<keyword evidence="1" id="KW-0732">Signal</keyword>
<dbReference type="AlphaFoldDB" id="A0A7X0JHC0"/>
<protein>
    <recommendedName>
        <fullName evidence="2">Ice-binding protein C-terminal domain-containing protein</fullName>
    </recommendedName>
</protein>
<comment type="caution">
    <text evidence="3">The sequence shown here is derived from an EMBL/GenBank/DDBJ whole genome shotgun (WGS) entry which is preliminary data.</text>
</comment>